<accession>A0A449BE36</accession>
<evidence type="ECO:0000256" key="4">
    <source>
        <dbReference type="HAMAP-Rule" id="MF_00149"/>
    </source>
</evidence>
<dbReference type="EMBL" id="LR215048">
    <property type="protein sequence ID" value="VEU80687.1"/>
    <property type="molecule type" value="Genomic_DNA"/>
</dbReference>
<dbReference type="AlphaFoldDB" id="A0A449BE36"/>
<proteinExistence type="inferred from homology"/>
<dbReference type="PANTHER" id="PTHR10073:SF12">
    <property type="entry name" value="DNA MISMATCH REPAIR PROTEIN MLH1"/>
    <property type="match status" value="1"/>
</dbReference>
<dbReference type="PANTHER" id="PTHR10073">
    <property type="entry name" value="DNA MISMATCH REPAIR PROTEIN MLH, PMS, MUTL"/>
    <property type="match status" value="1"/>
</dbReference>
<dbReference type="InterPro" id="IPR013507">
    <property type="entry name" value="DNA_mismatch_S5_2-like"/>
</dbReference>
<dbReference type="GO" id="GO:0030983">
    <property type="term" value="F:mismatched DNA binding"/>
    <property type="evidence" value="ECO:0007669"/>
    <property type="project" value="InterPro"/>
</dbReference>
<evidence type="ECO:0000313" key="8">
    <source>
        <dbReference type="Proteomes" id="UP000289841"/>
    </source>
</evidence>
<dbReference type="FunFam" id="3.30.565.10:FF:000003">
    <property type="entry name" value="DNA mismatch repair endonuclease MutL"/>
    <property type="match status" value="1"/>
</dbReference>
<dbReference type="SMART" id="SM00853">
    <property type="entry name" value="MutL_C"/>
    <property type="match status" value="1"/>
</dbReference>
<dbReference type="InterPro" id="IPR014762">
    <property type="entry name" value="DNA_mismatch_repair_CS"/>
</dbReference>
<dbReference type="HAMAP" id="MF_00149">
    <property type="entry name" value="DNA_mis_repair"/>
    <property type="match status" value="1"/>
</dbReference>
<dbReference type="SMART" id="SM01340">
    <property type="entry name" value="DNA_mis_repair"/>
    <property type="match status" value="1"/>
</dbReference>
<dbReference type="KEGG" id="aaxa:NCTC10138_01067"/>
<evidence type="ECO:0000313" key="7">
    <source>
        <dbReference type="EMBL" id="VEU80687.1"/>
    </source>
</evidence>
<dbReference type="InterPro" id="IPR036890">
    <property type="entry name" value="HATPase_C_sf"/>
</dbReference>
<feature type="domain" description="DNA mismatch repair protein S5" evidence="6">
    <location>
        <begin position="208"/>
        <end position="326"/>
    </location>
</feature>
<dbReference type="GO" id="GO:0005524">
    <property type="term" value="F:ATP binding"/>
    <property type="evidence" value="ECO:0007669"/>
    <property type="project" value="InterPro"/>
</dbReference>
<gene>
    <name evidence="4 7" type="primary">mutL</name>
    <name evidence="7" type="ORF">NCTC10138_01067</name>
</gene>
<dbReference type="SUPFAM" id="SSF55874">
    <property type="entry name" value="ATPase domain of HSP90 chaperone/DNA topoisomerase II/histidine kinase"/>
    <property type="match status" value="1"/>
</dbReference>
<protein>
    <recommendedName>
        <fullName evidence="4">DNA mismatch repair protein MutL</fullName>
    </recommendedName>
</protein>
<dbReference type="Pfam" id="PF01119">
    <property type="entry name" value="DNA_mis_repair"/>
    <property type="match status" value="1"/>
</dbReference>
<feature type="domain" description="MutL C-terminal dimerisation" evidence="5">
    <location>
        <begin position="393"/>
        <end position="531"/>
    </location>
</feature>
<name>A0A449BE36_HAPAX</name>
<dbReference type="InterPro" id="IPR042121">
    <property type="entry name" value="MutL_C_regsub"/>
</dbReference>
<dbReference type="InterPro" id="IPR042120">
    <property type="entry name" value="MutL_C_dimsub"/>
</dbReference>
<evidence type="ECO:0000259" key="5">
    <source>
        <dbReference type="SMART" id="SM00853"/>
    </source>
</evidence>
<evidence type="ECO:0000256" key="3">
    <source>
        <dbReference type="ARBA" id="ARBA00023204"/>
    </source>
</evidence>
<dbReference type="SUPFAM" id="SSF118116">
    <property type="entry name" value="DNA mismatch repair protein MutL"/>
    <property type="match status" value="1"/>
</dbReference>
<dbReference type="OrthoDB" id="9763467at2"/>
<dbReference type="GO" id="GO:0006298">
    <property type="term" value="P:mismatch repair"/>
    <property type="evidence" value="ECO:0007669"/>
    <property type="project" value="UniProtKB-UniRule"/>
</dbReference>
<dbReference type="STRING" id="1278311.GCA_000428705_00326"/>
<dbReference type="Gene3D" id="3.30.230.10">
    <property type="match status" value="1"/>
</dbReference>
<evidence type="ECO:0000256" key="2">
    <source>
        <dbReference type="ARBA" id="ARBA00022763"/>
    </source>
</evidence>
<dbReference type="GO" id="GO:0140664">
    <property type="term" value="F:ATP-dependent DNA damage sensor activity"/>
    <property type="evidence" value="ECO:0007669"/>
    <property type="project" value="InterPro"/>
</dbReference>
<dbReference type="InterPro" id="IPR038973">
    <property type="entry name" value="MutL/Mlh/Pms-like"/>
</dbReference>
<dbReference type="InterPro" id="IPR020667">
    <property type="entry name" value="DNA_mismatch_repair_MutL"/>
</dbReference>
<dbReference type="InterPro" id="IPR037198">
    <property type="entry name" value="MutL_C_sf"/>
</dbReference>
<dbReference type="Gene3D" id="3.30.565.10">
    <property type="entry name" value="Histidine kinase-like ATPase, C-terminal domain"/>
    <property type="match status" value="1"/>
</dbReference>
<comment type="similarity">
    <text evidence="1 4">Belongs to the DNA mismatch repair MutL/HexB family.</text>
</comment>
<dbReference type="InterPro" id="IPR002099">
    <property type="entry name" value="MutL/Mlh/PMS"/>
</dbReference>
<dbReference type="CDD" id="cd16926">
    <property type="entry name" value="HATPase_MutL-MLH-PMS-like"/>
    <property type="match status" value="1"/>
</dbReference>
<dbReference type="Pfam" id="PF13589">
    <property type="entry name" value="HATPase_c_3"/>
    <property type="match status" value="1"/>
</dbReference>
<dbReference type="GO" id="GO:0016887">
    <property type="term" value="F:ATP hydrolysis activity"/>
    <property type="evidence" value="ECO:0007669"/>
    <property type="project" value="InterPro"/>
</dbReference>
<dbReference type="InterPro" id="IPR020568">
    <property type="entry name" value="Ribosomal_Su5_D2-typ_SF"/>
</dbReference>
<dbReference type="Pfam" id="PF08676">
    <property type="entry name" value="MutL_C"/>
    <property type="match status" value="1"/>
</dbReference>
<evidence type="ECO:0000259" key="6">
    <source>
        <dbReference type="SMART" id="SM01340"/>
    </source>
</evidence>
<dbReference type="GO" id="GO:0032300">
    <property type="term" value="C:mismatch repair complex"/>
    <property type="evidence" value="ECO:0007669"/>
    <property type="project" value="InterPro"/>
</dbReference>
<dbReference type="SUPFAM" id="SSF54211">
    <property type="entry name" value="Ribosomal protein S5 domain 2-like"/>
    <property type="match status" value="1"/>
</dbReference>
<dbReference type="Proteomes" id="UP000289841">
    <property type="component" value="Chromosome"/>
</dbReference>
<sequence length="595" mass="69222">MSIIKQMDERLANMIAAGEVVERPASIVKELVENSIDAKATEINIFIKENGLKEIRVVDNGIGMDNEDAKKAFLRHATSKIKTEFDLERIRTLGFRGEALAAILSVSRITLKTRQSNSEGFFVRYEDSKLIDEGTTSLNEGTEITVNDLFYNTPARLKYIKSEFSERAAIIDMFDRLALSNPTVRLSLTIDEKLVKETYGNNDYYSLMRQVYGNNVLKDLIVFEKEFQKIKIKGYLASPSVSRARKKDISLFVNGRYIMNYGLTQSIIDGYHSFLMVNRYPLAILLIEMDPVLLDVNVHPQKLEVKFANESLLKYHIELFVKESLMSRPHEIPQNLSIIKRQEYENEPVTINESFIPRKETYVKESLDFVYNDNSNKQTEEQPEIKKIPDFSYVGTFAGTYLLFQNEQGMYMIDQHAAEERVNYEYYFDVIGNPKIVIKEMFLSRNLELTNEDLNLIKNHLNDFKELGFNFNEKMQLISHPTFLLDKDLDDAISVMLQMLEEKNQIDLKILLDNLAKSKSCKASIKANDTLSRKEIDVLIEKLRKTKNPYTCPHGRPTIIHLTYYEIERMFRRVVWWKKLLLLLDQLHQEKRCIQ</sequence>
<dbReference type="PROSITE" id="PS00058">
    <property type="entry name" value="DNA_MISMATCH_REPAIR_1"/>
    <property type="match status" value="1"/>
</dbReference>
<keyword evidence="2 4" id="KW-0227">DNA damage</keyword>
<dbReference type="NCBIfam" id="TIGR00585">
    <property type="entry name" value="mutl"/>
    <property type="match status" value="1"/>
</dbReference>
<reference evidence="7 8" key="1">
    <citation type="submission" date="2019-01" db="EMBL/GenBank/DDBJ databases">
        <authorList>
            <consortium name="Pathogen Informatics"/>
        </authorList>
    </citation>
    <scope>NUCLEOTIDE SEQUENCE [LARGE SCALE GENOMIC DNA]</scope>
    <source>
        <strain evidence="7 8">NCTC10138</strain>
    </source>
</reference>
<dbReference type="Gene3D" id="3.30.1540.20">
    <property type="entry name" value="MutL, C-terminal domain, dimerisation subdomain"/>
    <property type="match status" value="1"/>
</dbReference>
<dbReference type="Gene3D" id="3.30.1370.100">
    <property type="entry name" value="MutL, C-terminal domain, regulatory subdomain"/>
    <property type="match status" value="1"/>
</dbReference>
<evidence type="ECO:0000256" key="1">
    <source>
        <dbReference type="ARBA" id="ARBA00006082"/>
    </source>
</evidence>
<dbReference type="InterPro" id="IPR014721">
    <property type="entry name" value="Ribsml_uS5_D2-typ_fold_subgr"/>
</dbReference>
<dbReference type="InterPro" id="IPR014790">
    <property type="entry name" value="MutL_C"/>
</dbReference>
<organism evidence="7 8">
    <name type="scientific">Haploplasma axanthum</name>
    <name type="common">Acholeplasma axanthum</name>
    <dbReference type="NCBI Taxonomy" id="29552"/>
    <lineage>
        <taxon>Bacteria</taxon>
        <taxon>Bacillati</taxon>
        <taxon>Mycoplasmatota</taxon>
        <taxon>Mollicutes</taxon>
        <taxon>Acholeplasmatales</taxon>
        <taxon>Acholeplasmataceae</taxon>
        <taxon>Haploplasma</taxon>
    </lineage>
</organism>
<keyword evidence="3 4" id="KW-0234">DNA repair</keyword>
<dbReference type="CDD" id="cd00782">
    <property type="entry name" value="MutL_Trans"/>
    <property type="match status" value="1"/>
</dbReference>
<keyword evidence="8" id="KW-1185">Reference proteome</keyword>
<comment type="function">
    <text evidence="4">This protein is involved in the repair of mismatches in DNA. It is required for dam-dependent methyl-directed DNA mismatch repair. May act as a 'molecular matchmaker', a protein that promotes the formation of a stable complex between two or more DNA-binding proteins in an ATP-dependent manner without itself being part of a final effector complex.</text>
</comment>